<sequence>MGNIATNTNIQIRSLKKRNLILDYEEQQVKDFLLDIGYYRLGFYWHHFEIDADHNLALGTKLSDVIALYYLDVDLRNILLKYLNRIEINFRTKVVYYVSNKFKHSPSWFADKTIVKDSFIESTPWKRSMLSRVYTKEFIHNNKTLKKHHLNNPLDTYAPAWKTLEFFTFGVLLNLFKNIRNEDIKKRVTESLGVLNSDKFENLMSTVVLLRNICSHGDVLYDFKTPRGLSVVPNIDFDGSDRSSLNATIKVISYFLEHISINRKNDFLNEIDDLFIKNFKNQVIKNIITNKIRYK</sequence>
<dbReference type="OrthoDB" id="5363652at2"/>
<dbReference type="KEGG" id="ptq:P700755_002244"/>
<proteinExistence type="predicted"/>
<dbReference type="Pfam" id="PF07751">
    <property type="entry name" value="Abi_2"/>
    <property type="match status" value="1"/>
</dbReference>
<evidence type="ECO:0000313" key="2">
    <source>
        <dbReference type="Proteomes" id="UP000008514"/>
    </source>
</evidence>
<reference evidence="1" key="1">
    <citation type="submission" date="2006-03" db="EMBL/GenBank/DDBJ databases">
        <authorList>
            <person name="Bowman J."/>
            <person name="Ferriera S."/>
            <person name="Johnson J."/>
            <person name="Kravitz S."/>
            <person name="Halpern A."/>
            <person name="Remington K."/>
            <person name="Beeson K."/>
            <person name="Tran B."/>
            <person name="Rogers Y.-H."/>
            <person name="Friedman R."/>
            <person name="Venter J.C."/>
        </authorList>
    </citation>
    <scope>NUCLEOTIDE SEQUENCE [LARGE SCALE GENOMIC DNA]</scope>
    <source>
        <strain evidence="1">ATCC 700755</strain>
    </source>
</reference>
<organism evidence="1 2">
    <name type="scientific">Psychroflexus torquis (strain ATCC 700755 / CIP 106069 / ACAM 623)</name>
    <dbReference type="NCBI Taxonomy" id="313595"/>
    <lineage>
        <taxon>Bacteria</taxon>
        <taxon>Pseudomonadati</taxon>
        <taxon>Bacteroidota</taxon>
        <taxon>Flavobacteriia</taxon>
        <taxon>Flavobacteriales</taxon>
        <taxon>Flavobacteriaceae</taxon>
        <taxon>Psychroflexus</taxon>
    </lineage>
</organism>
<reference evidence="1" key="2">
    <citation type="submission" date="2012-09" db="EMBL/GenBank/DDBJ databases">
        <title>The complete sequence of Psychroflexus torquis an extreme psychrophile from sea-ice that is stimulated by light.</title>
        <authorList>
            <person name="Feng S."/>
            <person name="Powell S.M."/>
            <person name="Bowman J.P."/>
        </authorList>
    </citation>
    <scope>NUCLEOTIDE SEQUENCE [LARGE SCALE GENOMIC DNA]</scope>
    <source>
        <strain evidence="1">ATCC 700755</strain>
    </source>
</reference>
<protein>
    <submittedName>
        <fullName evidence="1">Abortive infection bacteriophage resistance protein, Abi_2 superfamily</fullName>
    </submittedName>
</protein>
<name>K4IUA2_PSYTT</name>
<accession>K4IUA2</accession>
<dbReference type="InterPro" id="IPR011664">
    <property type="entry name" value="Abi_system_AbiD/AbiF-like"/>
</dbReference>
<dbReference type="EMBL" id="CP003879">
    <property type="protein sequence ID" value="AFU69030.1"/>
    <property type="molecule type" value="Genomic_DNA"/>
</dbReference>
<evidence type="ECO:0000313" key="1">
    <source>
        <dbReference type="EMBL" id="AFU69030.1"/>
    </source>
</evidence>
<gene>
    <name evidence="1" type="ordered locus">P700755_002244</name>
</gene>
<dbReference type="HOGENOM" id="CLU_044962_2_1_10"/>
<dbReference type="eggNOG" id="COG4823">
    <property type="taxonomic scope" value="Bacteria"/>
</dbReference>
<keyword evidence="2" id="KW-1185">Reference proteome</keyword>
<dbReference type="RefSeq" id="WP_015024606.1">
    <property type="nucleotide sequence ID" value="NC_018721.1"/>
</dbReference>
<dbReference type="AlphaFoldDB" id="K4IUA2"/>
<dbReference type="Proteomes" id="UP000008514">
    <property type="component" value="Chromosome"/>
</dbReference>